<dbReference type="Pfam" id="PF12014">
    <property type="entry name" value="Cyclin_D1_bind"/>
    <property type="match status" value="1"/>
</dbReference>
<proteinExistence type="predicted"/>
<evidence type="ECO:0000313" key="1">
    <source>
        <dbReference type="EMBL" id="PSR75343.1"/>
    </source>
</evidence>
<name>A0A2R6NRI4_9APHY</name>
<dbReference type="Proteomes" id="UP000186601">
    <property type="component" value="Unassembled WGS sequence"/>
</dbReference>
<accession>A0A2R6NRI4</accession>
<evidence type="ECO:0000313" key="2">
    <source>
        <dbReference type="Proteomes" id="UP000186601"/>
    </source>
</evidence>
<reference evidence="1 2" key="1">
    <citation type="submission" date="2018-02" db="EMBL/GenBank/DDBJ databases">
        <title>Genome sequence of the basidiomycete white-rot fungus Phlebia centrifuga.</title>
        <authorList>
            <person name="Granchi Z."/>
            <person name="Peng M."/>
            <person name="de Vries R.P."/>
            <person name="Hilden K."/>
            <person name="Makela M.R."/>
            <person name="Grigoriev I."/>
            <person name="Riley R."/>
        </authorList>
    </citation>
    <scope>NUCLEOTIDE SEQUENCE [LARGE SCALE GENOMIC DNA]</scope>
    <source>
        <strain evidence="1 2">FBCC195</strain>
    </source>
</reference>
<sequence>MLLRGRHKFAQSVRGIKALTLKIPKLCKLYNTTPPLEDLSDPDDVVYWIDVPSSLYMIEDAEDDPSLPSLTLTLDTPIKTWSFFYRDARNFELENDIGYIPLTPPSWHSHRNPMTMFNDGLSDSLFSDRSVVQIHSSASSRDEAIWQELCRRYGDNEPADFGDTSYHRIYTLLLHPYGSLLGLWASDHPFKGGVIEFRVDPEYKGIVGEVWRFWPRHLLDNDDEEQPPKLPEYFAFASITLPKMEDRSQRAVLSWHVTGTEQGEYFGPDTASIHVPTLHVLSETCQSAFLAYSTGSTNPEPVRSSPHPDFPSPDADAWYDYTRELPHLKRVPSPISLGGKDFIKAAPRAFIYSDATSVVKPAALTIRPSYRSGGHPLACHEAPVPLPDVRNQHSSDPLGWFHRRYYPLRSLIQVGQEPSDDDWHPRSLEGLWLGSYGPHGTEILFLEYDEVMREVRAWKITGDMNVPRGAQTWNIRLSDAVTADSLAPTHPFKDIQRSRMFQGTGTICSRGFMYVFCVIRKTFTEIFDFQF</sequence>
<gene>
    <name evidence="1" type="ORF">PHLCEN_2v9206</name>
</gene>
<dbReference type="GO" id="GO:0016567">
    <property type="term" value="P:protein ubiquitination"/>
    <property type="evidence" value="ECO:0007669"/>
    <property type="project" value="UniProtKB-UniPathway"/>
</dbReference>
<dbReference type="AlphaFoldDB" id="A0A2R6NRI4"/>
<dbReference type="UniPathway" id="UPA00143"/>
<dbReference type="STRING" id="98765.A0A2R6NRI4"/>
<organism evidence="1 2">
    <name type="scientific">Hermanssonia centrifuga</name>
    <dbReference type="NCBI Taxonomy" id="98765"/>
    <lineage>
        <taxon>Eukaryota</taxon>
        <taxon>Fungi</taxon>
        <taxon>Dikarya</taxon>
        <taxon>Basidiomycota</taxon>
        <taxon>Agaricomycotina</taxon>
        <taxon>Agaricomycetes</taxon>
        <taxon>Polyporales</taxon>
        <taxon>Meruliaceae</taxon>
        <taxon>Hermanssonia</taxon>
    </lineage>
</organism>
<dbReference type="EMBL" id="MLYV02000906">
    <property type="protein sequence ID" value="PSR75343.1"/>
    <property type="molecule type" value="Genomic_DNA"/>
</dbReference>
<comment type="caution">
    <text evidence="1">The sequence shown here is derived from an EMBL/GenBank/DDBJ whole genome shotgun (WGS) entry which is preliminary data.</text>
</comment>
<dbReference type="OrthoDB" id="722566at2759"/>
<protein>
    <submittedName>
        <fullName evidence="1">Uncharacterized protein</fullName>
    </submittedName>
</protein>
<keyword evidence="2" id="KW-1185">Reference proteome</keyword>